<organism evidence="2 3">
    <name type="scientific">Cercospora zeae-maydis SCOH1-5</name>
    <dbReference type="NCBI Taxonomy" id="717836"/>
    <lineage>
        <taxon>Eukaryota</taxon>
        <taxon>Fungi</taxon>
        <taxon>Dikarya</taxon>
        <taxon>Ascomycota</taxon>
        <taxon>Pezizomycotina</taxon>
        <taxon>Dothideomycetes</taxon>
        <taxon>Dothideomycetidae</taxon>
        <taxon>Mycosphaerellales</taxon>
        <taxon>Mycosphaerellaceae</taxon>
        <taxon>Cercospora</taxon>
    </lineage>
</organism>
<sequence>MHIKLIAFLLAGMAFAGPIPVPAAVGTVARDADANAHGEGQWGEETYEYNTFDKRNEGPVVVDK</sequence>
<keyword evidence="3" id="KW-1185">Reference proteome</keyword>
<dbReference type="EMBL" id="ML992668">
    <property type="protein sequence ID" value="KAF2214230.1"/>
    <property type="molecule type" value="Genomic_DNA"/>
</dbReference>
<feature type="signal peptide" evidence="1">
    <location>
        <begin position="1"/>
        <end position="16"/>
    </location>
</feature>
<gene>
    <name evidence="2" type="ORF">CERZMDRAFT_95508</name>
</gene>
<proteinExistence type="predicted"/>
<feature type="chain" id="PRO_5025369894" evidence="1">
    <location>
        <begin position="17"/>
        <end position="64"/>
    </location>
</feature>
<accession>A0A6A6FLK1</accession>
<evidence type="ECO:0000313" key="2">
    <source>
        <dbReference type="EMBL" id="KAF2214230.1"/>
    </source>
</evidence>
<evidence type="ECO:0000313" key="3">
    <source>
        <dbReference type="Proteomes" id="UP000799539"/>
    </source>
</evidence>
<dbReference type="Proteomes" id="UP000799539">
    <property type="component" value="Unassembled WGS sequence"/>
</dbReference>
<dbReference type="AlphaFoldDB" id="A0A6A6FLK1"/>
<name>A0A6A6FLK1_9PEZI</name>
<reference evidence="2" key="1">
    <citation type="journal article" date="2020" name="Stud. Mycol.">
        <title>101 Dothideomycetes genomes: a test case for predicting lifestyles and emergence of pathogens.</title>
        <authorList>
            <person name="Haridas S."/>
            <person name="Albert R."/>
            <person name="Binder M."/>
            <person name="Bloem J."/>
            <person name="Labutti K."/>
            <person name="Salamov A."/>
            <person name="Andreopoulos B."/>
            <person name="Baker S."/>
            <person name="Barry K."/>
            <person name="Bills G."/>
            <person name="Bluhm B."/>
            <person name="Cannon C."/>
            <person name="Castanera R."/>
            <person name="Culley D."/>
            <person name="Daum C."/>
            <person name="Ezra D."/>
            <person name="Gonzalez J."/>
            <person name="Henrissat B."/>
            <person name="Kuo A."/>
            <person name="Liang C."/>
            <person name="Lipzen A."/>
            <person name="Lutzoni F."/>
            <person name="Magnuson J."/>
            <person name="Mondo S."/>
            <person name="Nolan M."/>
            <person name="Ohm R."/>
            <person name="Pangilinan J."/>
            <person name="Park H.-J."/>
            <person name="Ramirez L."/>
            <person name="Alfaro M."/>
            <person name="Sun H."/>
            <person name="Tritt A."/>
            <person name="Yoshinaga Y."/>
            <person name="Zwiers L.-H."/>
            <person name="Turgeon B."/>
            <person name="Goodwin S."/>
            <person name="Spatafora J."/>
            <person name="Crous P."/>
            <person name="Grigoriev I."/>
        </authorList>
    </citation>
    <scope>NUCLEOTIDE SEQUENCE</scope>
    <source>
        <strain evidence="2">SCOH1-5</strain>
    </source>
</reference>
<protein>
    <submittedName>
        <fullName evidence="2">Uncharacterized protein</fullName>
    </submittedName>
</protein>
<keyword evidence="1" id="KW-0732">Signal</keyword>
<evidence type="ECO:0000256" key="1">
    <source>
        <dbReference type="SAM" id="SignalP"/>
    </source>
</evidence>